<dbReference type="RefSeq" id="WP_168386714.1">
    <property type="nucleotide sequence ID" value="NZ_CP054803.1"/>
</dbReference>
<dbReference type="AlphaFoldDB" id="A0A6N1MKU4"/>
<dbReference type="Proteomes" id="UP000509126">
    <property type="component" value="Chromosome"/>
</dbReference>
<reference evidence="2 3" key="1">
    <citation type="submission" date="2019-11" db="EMBL/GenBank/DDBJ databases">
        <title>FDA dAtabase for Regulatory Grade micrObial Sequences (FDA-ARGOS): Supporting development and validation of Infectious Disease Dx tests.</title>
        <authorList>
            <person name="Patel R."/>
            <person name="Rucinski S."/>
            <person name="Tallon L."/>
            <person name="Sadzewicz L."/>
            <person name="Vavikolanu K."/>
            <person name="Mehta A."/>
            <person name="Aluvathingal J."/>
            <person name="Nadendla S."/>
            <person name="Nandy P."/>
            <person name="Geyer C."/>
            <person name="Yan Y."/>
            <person name="Sichtig H."/>
        </authorList>
    </citation>
    <scope>NUCLEOTIDE SEQUENCE [LARGE SCALE GENOMIC DNA]</scope>
    <source>
        <strain evidence="2 3">FDAARGOS_557</strain>
    </source>
</reference>
<protein>
    <submittedName>
        <fullName evidence="2">Inovirus-type Gp2 protein</fullName>
    </submittedName>
</protein>
<accession>A0A6N1MKU4</accession>
<gene>
    <name evidence="2" type="ORF">FOB19_15675</name>
</gene>
<evidence type="ECO:0000313" key="2">
    <source>
        <dbReference type="EMBL" id="QKU22703.1"/>
    </source>
</evidence>
<evidence type="ECO:0000259" key="1">
    <source>
        <dbReference type="Pfam" id="PF11726"/>
    </source>
</evidence>
<sequence>MRNLINQAQLTLDIENFLKCLKRRSREWDEFYSQLTNLLLGFDDIYDPDEEYTGYLKFFVILRYDLQRIDSDYFDFMDELKIIGYREMRAWFLDLSEDFEKDYKTIEKQKDENKIEVQEYCESIIGKYSRILVARVDLGYLQEHSSRIRVEDIYNDLDILLNRIQNKDGIFKHVVGYIWGVEQGGESKGFHCHLAIIYDNAYRDGSAVYWGNEIIELWRDITRGYGQGYNCWNRERIAKLRRENKLGIGVIYRRDSTQVTNFIEAMQYIADHHKRTLQYLRVKPKGRRVFGKGQLRAQYDRR</sequence>
<evidence type="ECO:0000313" key="3">
    <source>
        <dbReference type="Proteomes" id="UP000509126"/>
    </source>
</evidence>
<feature type="domain" description="YagK/YfjJ C-terminal" evidence="1">
    <location>
        <begin position="127"/>
        <end position="278"/>
    </location>
</feature>
<dbReference type="InterPro" id="IPR057271">
    <property type="entry name" value="YagK_YfjJ_C"/>
</dbReference>
<name>A0A6N1MKU4_ACILW</name>
<proteinExistence type="predicted"/>
<dbReference type="Pfam" id="PF11726">
    <property type="entry name" value="YagK_YfjJ_C"/>
    <property type="match status" value="1"/>
</dbReference>
<dbReference type="EMBL" id="CP054803">
    <property type="protein sequence ID" value="QKU22703.1"/>
    <property type="molecule type" value="Genomic_DNA"/>
</dbReference>
<organism evidence="2 3">
    <name type="scientific">Acinetobacter lwoffii</name>
    <dbReference type="NCBI Taxonomy" id="28090"/>
    <lineage>
        <taxon>Bacteria</taxon>
        <taxon>Pseudomonadati</taxon>
        <taxon>Pseudomonadota</taxon>
        <taxon>Gammaproteobacteria</taxon>
        <taxon>Moraxellales</taxon>
        <taxon>Moraxellaceae</taxon>
        <taxon>Acinetobacter</taxon>
    </lineage>
</organism>